<comment type="similarity">
    <text evidence="2">Belongs to the ADIPOR family.</text>
</comment>
<dbReference type="PANTHER" id="PTHR20855">
    <property type="entry name" value="ADIPOR/PROGESTIN RECEPTOR-RELATED"/>
    <property type="match status" value="1"/>
</dbReference>
<dbReference type="GO" id="GO:0038023">
    <property type="term" value="F:signaling receptor activity"/>
    <property type="evidence" value="ECO:0007669"/>
    <property type="project" value="TreeGrafter"/>
</dbReference>
<evidence type="ECO:0000259" key="8">
    <source>
        <dbReference type="PROSITE" id="PS50181"/>
    </source>
</evidence>
<organism evidence="9 10">
    <name type="scientific">Rhizoctonia solani</name>
    <dbReference type="NCBI Taxonomy" id="456999"/>
    <lineage>
        <taxon>Eukaryota</taxon>
        <taxon>Fungi</taxon>
        <taxon>Dikarya</taxon>
        <taxon>Basidiomycota</taxon>
        <taxon>Agaricomycotina</taxon>
        <taxon>Agaricomycetes</taxon>
        <taxon>Cantharellales</taxon>
        <taxon>Ceratobasidiaceae</taxon>
        <taxon>Rhizoctonia</taxon>
    </lineage>
</organism>
<dbReference type="SUPFAM" id="SSF81383">
    <property type="entry name" value="F-box domain"/>
    <property type="match status" value="1"/>
</dbReference>
<dbReference type="InterPro" id="IPR001810">
    <property type="entry name" value="F-box_dom"/>
</dbReference>
<dbReference type="KEGG" id="rsx:RhiXN_01312"/>
<keyword evidence="3 7" id="KW-0812">Transmembrane</keyword>
<dbReference type="EMBL" id="CP059673">
    <property type="protein sequence ID" value="QRW26717.1"/>
    <property type="molecule type" value="Genomic_DNA"/>
</dbReference>
<dbReference type="GeneID" id="67023594"/>
<dbReference type="Pfam" id="PF03006">
    <property type="entry name" value="HlyIII"/>
    <property type="match status" value="1"/>
</dbReference>
<dbReference type="PANTHER" id="PTHR20855:SF52">
    <property type="entry name" value="ADIPONECTIN RECEPTOR PROTEIN"/>
    <property type="match status" value="1"/>
</dbReference>
<dbReference type="InterPro" id="IPR036047">
    <property type="entry name" value="F-box-like_dom_sf"/>
</dbReference>
<gene>
    <name evidence="9" type="ORF">RhiXN_01312</name>
</gene>
<dbReference type="GO" id="GO:0046872">
    <property type="term" value="F:metal ion binding"/>
    <property type="evidence" value="ECO:0007669"/>
    <property type="project" value="UniProtKB-KW"/>
</dbReference>
<feature type="binding site" evidence="6">
    <location>
        <position position="84"/>
    </location>
    <ligand>
        <name>Zn(2+)</name>
        <dbReference type="ChEBI" id="CHEBI:29105"/>
    </ligand>
</feature>
<dbReference type="Proteomes" id="UP000650533">
    <property type="component" value="Chromosome 16"/>
</dbReference>
<feature type="domain" description="F-box" evidence="8">
    <location>
        <begin position="279"/>
        <end position="324"/>
    </location>
</feature>
<dbReference type="InterPro" id="IPR004254">
    <property type="entry name" value="AdipoR/HlyIII-related"/>
</dbReference>
<feature type="transmembrane region" description="Helical" evidence="7">
    <location>
        <begin position="159"/>
        <end position="180"/>
    </location>
</feature>
<name>A0A8H8PB41_9AGAM</name>
<protein>
    <submittedName>
        <fullName evidence="9">Hemolysin-III channel protein</fullName>
    </submittedName>
</protein>
<accession>A0A8H8PB41</accession>
<dbReference type="GO" id="GO:0016020">
    <property type="term" value="C:membrane"/>
    <property type="evidence" value="ECO:0007669"/>
    <property type="project" value="UniProtKB-SubCell"/>
</dbReference>
<feature type="binding site" evidence="6">
    <location>
        <position position="230"/>
    </location>
    <ligand>
        <name>Zn(2+)</name>
        <dbReference type="ChEBI" id="CHEBI:29105"/>
    </ligand>
</feature>
<reference evidence="9" key="1">
    <citation type="submission" date="2020-05" db="EMBL/GenBank/DDBJ databases">
        <title>Evolutionary and genomic comparisons of hybrid uninucleate and nonhybrid Rhizoctonia fungi.</title>
        <authorList>
            <person name="Li C."/>
            <person name="Chen X."/>
        </authorList>
    </citation>
    <scope>NUCLEOTIDE SEQUENCE</scope>
    <source>
        <strain evidence="9">AG-1 IA</strain>
    </source>
</reference>
<feature type="binding site" evidence="6">
    <location>
        <position position="234"/>
    </location>
    <ligand>
        <name>Zn(2+)</name>
        <dbReference type="ChEBI" id="CHEBI:29105"/>
    </ligand>
</feature>
<evidence type="ECO:0000256" key="3">
    <source>
        <dbReference type="ARBA" id="ARBA00022692"/>
    </source>
</evidence>
<dbReference type="Pfam" id="PF00646">
    <property type="entry name" value="F-box"/>
    <property type="match status" value="1"/>
</dbReference>
<feature type="transmembrane region" description="Helical" evidence="7">
    <location>
        <begin position="99"/>
        <end position="117"/>
    </location>
</feature>
<dbReference type="RefSeq" id="XP_043186954.1">
    <property type="nucleotide sequence ID" value="XM_043321131.1"/>
</dbReference>
<comment type="subcellular location">
    <subcellularLocation>
        <location evidence="1">Membrane</location>
        <topology evidence="1">Multi-pass membrane protein</topology>
    </subcellularLocation>
</comment>
<dbReference type="SMART" id="SM00256">
    <property type="entry name" value="FBOX"/>
    <property type="match status" value="1"/>
</dbReference>
<evidence type="ECO:0000256" key="6">
    <source>
        <dbReference type="PIRSR" id="PIRSR604254-1"/>
    </source>
</evidence>
<evidence type="ECO:0000256" key="2">
    <source>
        <dbReference type="ARBA" id="ARBA00007018"/>
    </source>
</evidence>
<feature type="transmembrane region" description="Helical" evidence="7">
    <location>
        <begin position="129"/>
        <end position="147"/>
    </location>
</feature>
<proteinExistence type="inferred from homology"/>
<dbReference type="PROSITE" id="PS50181">
    <property type="entry name" value="FBOX"/>
    <property type="match status" value="1"/>
</dbReference>
<evidence type="ECO:0000256" key="1">
    <source>
        <dbReference type="ARBA" id="ARBA00004141"/>
    </source>
</evidence>
<keyword evidence="5 7" id="KW-0472">Membrane</keyword>
<evidence type="ECO:0000313" key="10">
    <source>
        <dbReference type="Proteomes" id="UP000650533"/>
    </source>
</evidence>
<sequence>MKVSSQFRPQYSWLGCARSVFGYLHNETVNIQTHLFGALGFLFLLFDAQETESSYNTLTWRDRVVFRLAIIAAIVCLATSTLFHTVTCHSPNVAKKCNALDYTGIIVVSVGTFYPTLHYGFFCDYYLKTVYITSITVGGAASAYVVLQPDYATPAYRWARTSVFYALGVVALVPLVHAYFSYGLERMQNEMGLHWLLACICFYVVGGMIYGCRVPERWMAGTFDYFGASHQILHICVVLAMLSNYKAMLTGLEYWHGKRAGTCGVKLGQLDLHFRATTMSYILNLPLDILAIIIAHVEPHDLCRIALVSRLLNSLATPKIYEEVIYGDALAQNWGKVLCPLKTLNSRPDLLVRLKSLDLTSVPWDEPDKNHSAPEFFVSYQEVLKAAQNLQRLAIGRYEDGFLGELICTPNELISSAQDQPKTRGSALLHLPSSTEYLLLRQPGESIIHGLVTLANSSQLSGLTNLRIIANDCLLPAGLSTILTNTPNLKALGIIRCACITLPNLLSSIGHLKLDMLEFGWASRNGGLERSQISFPSLPMLREISLRNIPVVYPGGFRHDQSRSATKDQLLYVLDNICCATLSVCGDLKSVWSSPS</sequence>
<dbReference type="GO" id="GO:0006882">
    <property type="term" value="P:intracellular zinc ion homeostasis"/>
    <property type="evidence" value="ECO:0007669"/>
    <property type="project" value="TreeGrafter"/>
</dbReference>
<feature type="transmembrane region" description="Helical" evidence="7">
    <location>
        <begin position="66"/>
        <end position="87"/>
    </location>
</feature>
<keyword evidence="6" id="KW-0479">Metal-binding</keyword>
<feature type="transmembrane region" description="Helical" evidence="7">
    <location>
        <begin position="192"/>
        <end position="211"/>
    </location>
</feature>
<evidence type="ECO:0000256" key="5">
    <source>
        <dbReference type="ARBA" id="ARBA00023136"/>
    </source>
</evidence>
<dbReference type="AlphaFoldDB" id="A0A8H8PB41"/>
<keyword evidence="6" id="KW-0862">Zinc</keyword>
<keyword evidence="4 7" id="KW-1133">Transmembrane helix</keyword>
<evidence type="ECO:0000313" key="9">
    <source>
        <dbReference type="EMBL" id="QRW26717.1"/>
    </source>
</evidence>
<evidence type="ECO:0000256" key="7">
    <source>
        <dbReference type="SAM" id="Phobius"/>
    </source>
</evidence>
<evidence type="ECO:0000256" key="4">
    <source>
        <dbReference type="ARBA" id="ARBA00022989"/>
    </source>
</evidence>